<dbReference type="Pfam" id="PF00488">
    <property type="entry name" value="MutS_V"/>
    <property type="match status" value="1"/>
</dbReference>
<dbReference type="PANTHER" id="PTHR11361:SF152">
    <property type="entry name" value="DNA MISMATCH REPAIR PROTEIN"/>
    <property type="match status" value="1"/>
</dbReference>
<evidence type="ECO:0000313" key="7">
    <source>
        <dbReference type="Proteomes" id="UP000663920"/>
    </source>
</evidence>
<dbReference type="KEGG" id="pcea:J3359_04625"/>
<gene>
    <name evidence="6" type="ORF">J3359_04625</name>
</gene>
<keyword evidence="1" id="KW-0547">Nucleotide-binding</keyword>
<keyword evidence="2" id="KW-0067">ATP-binding</keyword>
<dbReference type="GO" id="GO:0030983">
    <property type="term" value="F:mismatched DNA binding"/>
    <property type="evidence" value="ECO:0007669"/>
    <property type="project" value="InterPro"/>
</dbReference>
<dbReference type="Proteomes" id="UP000663920">
    <property type="component" value="Chromosome"/>
</dbReference>
<dbReference type="RefSeq" id="WP_208079579.1">
    <property type="nucleotide sequence ID" value="NZ_CP071869.1"/>
</dbReference>
<evidence type="ECO:0000256" key="4">
    <source>
        <dbReference type="SAM" id="Phobius"/>
    </source>
</evidence>
<sequence>MNYFLALLFIFTSLYIFKRFSNRRKLKKIRASLSENWGKEYKKSHYNFFVIGKYFNNNFNKSEAYHIISEKCKIDLDIDDIFKFIDRTSSKIGEQYLYFKLRTIGSIENLLKFDSLVDFFKLNKKVSISFQMELSKLNSNNSYYLEELINDKQLEKPKYMWLIITLTISAISCLILAFFNPFFGLALVPISAINMVFHYKNKHSVTYYLNGVNQLSRALNVSKELSKHPYIKTYFKDLSFIQKIKSIKFKTEFIAFEKNVSNEFLFAFWFLFEIIKILFNIEYLVFYSFIDSITKERKSIEKMFLFIGEIDIAISTASLKSGNLKICKPTFTKDKTIDFTDIYHPLIENCIENNILLNNKSMLLTGSNMSGKTTFIRTVAVNSILAQTLHICFAKKYVAPYYKVFSSIRITDNLLDDTSYYLQEVLAVKELINASLNLEPCLFVLDEIFKGTNTVERISGGKAILSFLNKKQHTVLVSTHDIELTELLEKDNFALFHFSEKIKDDKLLFDHKLKAGKLKTRNAIKILDLYKYPPEIIKEAKDVESTYFS</sequence>
<keyword evidence="4" id="KW-0472">Membrane</keyword>
<dbReference type="InterPro" id="IPR045076">
    <property type="entry name" value="MutS"/>
</dbReference>
<dbReference type="GO" id="GO:0005829">
    <property type="term" value="C:cytosol"/>
    <property type="evidence" value="ECO:0007669"/>
    <property type="project" value="TreeGrafter"/>
</dbReference>
<dbReference type="GO" id="GO:0005524">
    <property type="term" value="F:ATP binding"/>
    <property type="evidence" value="ECO:0007669"/>
    <property type="project" value="UniProtKB-KW"/>
</dbReference>
<keyword evidence="3" id="KW-0238">DNA-binding</keyword>
<reference evidence="6 7" key="1">
    <citation type="submission" date="2021-03" db="EMBL/GenBank/DDBJ databases">
        <title>Complete genome of Polaribacter_sp.SM13.</title>
        <authorList>
            <person name="Jeong S.W."/>
            <person name="Bae J.W."/>
        </authorList>
    </citation>
    <scope>NUCLEOTIDE SEQUENCE [LARGE SCALE GENOMIC DNA]</scope>
    <source>
        <strain evidence="6 7">SM13</strain>
    </source>
</reference>
<dbReference type="Gene3D" id="3.40.50.300">
    <property type="entry name" value="P-loop containing nucleotide triphosphate hydrolases"/>
    <property type="match status" value="1"/>
</dbReference>
<keyword evidence="4" id="KW-0812">Transmembrane</keyword>
<dbReference type="SMART" id="SM00534">
    <property type="entry name" value="MUTSac"/>
    <property type="match status" value="1"/>
</dbReference>
<dbReference type="SUPFAM" id="SSF52540">
    <property type="entry name" value="P-loop containing nucleoside triphosphate hydrolases"/>
    <property type="match status" value="1"/>
</dbReference>
<dbReference type="PANTHER" id="PTHR11361">
    <property type="entry name" value="DNA MISMATCH REPAIR PROTEIN MUTS FAMILY MEMBER"/>
    <property type="match status" value="1"/>
</dbReference>
<evidence type="ECO:0000256" key="2">
    <source>
        <dbReference type="ARBA" id="ARBA00022840"/>
    </source>
</evidence>
<feature type="transmembrane region" description="Helical" evidence="4">
    <location>
        <begin position="159"/>
        <end position="179"/>
    </location>
</feature>
<evidence type="ECO:0000259" key="5">
    <source>
        <dbReference type="SMART" id="SM00534"/>
    </source>
</evidence>
<dbReference type="AlphaFoldDB" id="A0A975CPX3"/>
<evidence type="ECO:0000256" key="3">
    <source>
        <dbReference type="ARBA" id="ARBA00023125"/>
    </source>
</evidence>
<dbReference type="InterPro" id="IPR000432">
    <property type="entry name" value="DNA_mismatch_repair_MutS_C"/>
</dbReference>
<feature type="transmembrane region" description="Helical" evidence="4">
    <location>
        <begin position="6"/>
        <end position="21"/>
    </location>
</feature>
<dbReference type="GO" id="GO:0006298">
    <property type="term" value="P:mismatch repair"/>
    <property type="evidence" value="ECO:0007669"/>
    <property type="project" value="InterPro"/>
</dbReference>
<proteinExistence type="predicted"/>
<dbReference type="GO" id="GO:0140664">
    <property type="term" value="F:ATP-dependent DNA damage sensor activity"/>
    <property type="evidence" value="ECO:0007669"/>
    <property type="project" value="InterPro"/>
</dbReference>
<dbReference type="EMBL" id="CP071869">
    <property type="protein sequence ID" value="QTE23573.1"/>
    <property type="molecule type" value="Genomic_DNA"/>
</dbReference>
<accession>A0A975CPX3</accession>
<evidence type="ECO:0000256" key="1">
    <source>
        <dbReference type="ARBA" id="ARBA00022741"/>
    </source>
</evidence>
<keyword evidence="7" id="KW-1185">Reference proteome</keyword>
<dbReference type="InterPro" id="IPR027417">
    <property type="entry name" value="P-loop_NTPase"/>
</dbReference>
<name>A0A975CPX3_9FLAO</name>
<organism evidence="6 7">
    <name type="scientific">Polaribacter cellanae</name>
    <dbReference type="NCBI Taxonomy" id="2818493"/>
    <lineage>
        <taxon>Bacteria</taxon>
        <taxon>Pseudomonadati</taxon>
        <taxon>Bacteroidota</taxon>
        <taxon>Flavobacteriia</taxon>
        <taxon>Flavobacteriales</taxon>
        <taxon>Flavobacteriaceae</taxon>
    </lineage>
</organism>
<evidence type="ECO:0000313" key="6">
    <source>
        <dbReference type="EMBL" id="QTE23573.1"/>
    </source>
</evidence>
<feature type="domain" description="DNA mismatch repair proteins mutS family" evidence="5">
    <location>
        <begin position="359"/>
        <end position="545"/>
    </location>
</feature>
<feature type="transmembrane region" description="Helical" evidence="4">
    <location>
        <begin position="266"/>
        <end position="290"/>
    </location>
</feature>
<protein>
    <submittedName>
        <fullName evidence="6">DNA mismatch repair protein MutS</fullName>
    </submittedName>
</protein>
<keyword evidence="4" id="KW-1133">Transmembrane helix</keyword>